<protein>
    <submittedName>
        <fullName evidence="2">Uncharacterized protein</fullName>
    </submittedName>
</protein>
<keyword evidence="1" id="KW-0812">Transmembrane</keyword>
<keyword evidence="1" id="KW-0472">Membrane</keyword>
<reference evidence="3" key="1">
    <citation type="journal article" date="2017" name="Plant J.">
        <title>The pomegranate (Punica granatum L.) genome and the genomics of punicalagin biosynthesis.</title>
        <authorList>
            <person name="Qin G."/>
            <person name="Xu C."/>
            <person name="Ming R."/>
            <person name="Tang H."/>
            <person name="Guyot R."/>
            <person name="Kramer E.M."/>
            <person name="Hu Y."/>
            <person name="Yi X."/>
            <person name="Qi Y."/>
            <person name="Xu X."/>
            <person name="Gao Z."/>
            <person name="Pan H."/>
            <person name="Jian J."/>
            <person name="Tian Y."/>
            <person name="Yue Z."/>
            <person name="Xu Y."/>
        </authorList>
    </citation>
    <scope>NUCLEOTIDE SEQUENCE [LARGE SCALE GENOMIC DNA]</scope>
    <source>
        <strain evidence="3">cv. Dabenzi</strain>
    </source>
</reference>
<sequence>MLSDGWLKLNTDGAARGTQVPRGLEDYSVMIVASGLGGLCITLELQLLFLQNYGQSKIVSKYPGRLRRGGWCLRLTLS</sequence>
<proteinExistence type="predicted"/>
<evidence type="ECO:0000313" key="3">
    <source>
        <dbReference type="Proteomes" id="UP000197138"/>
    </source>
</evidence>
<dbReference type="AlphaFoldDB" id="A0A218VWE7"/>
<comment type="caution">
    <text evidence="2">The sequence shown here is derived from an EMBL/GenBank/DDBJ whole genome shotgun (WGS) entry which is preliminary data.</text>
</comment>
<evidence type="ECO:0000313" key="2">
    <source>
        <dbReference type="EMBL" id="OWM64321.1"/>
    </source>
</evidence>
<evidence type="ECO:0000256" key="1">
    <source>
        <dbReference type="SAM" id="Phobius"/>
    </source>
</evidence>
<feature type="transmembrane region" description="Helical" evidence="1">
    <location>
        <begin position="27"/>
        <end position="50"/>
    </location>
</feature>
<dbReference type="EMBL" id="MTKT01005813">
    <property type="protein sequence ID" value="OWM64321.1"/>
    <property type="molecule type" value="Genomic_DNA"/>
</dbReference>
<keyword evidence="1" id="KW-1133">Transmembrane helix</keyword>
<accession>A0A218VWE7</accession>
<dbReference type="Proteomes" id="UP000197138">
    <property type="component" value="Unassembled WGS sequence"/>
</dbReference>
<organism evidence="2 3">
    <name type="scientific">Punica granatum</name>
    <name type="common">Pomegranate</name>
    <dbReference type="NCBI Taxonomy" id="22663"/>
    <lineage>
        <taxon>Eukaryota</taxon>
        <taxon>Viridiplantae</taxon>
        <taxon>Streptophyta</taxon>
        <taxon>Embryophyta</taxon>
        <taxon>Tracheophyta</taxon>
        <taxon>Spermatophyta</taxon>
        <taxon>Magnoliopsida</taxon>
        <taxon>eudicotyledons</taxon>
        <taxon>Gunneridae</taxon>
        <taxon>Pentapetalae</taxon>
        <taxon>rosids</taxon>
        <taxon>malvids</taxon>
        <taxon>Myrtales</taxon>
        <taxon>Lythraceae</taxon>
        <taxon>Punica</taxon>
    </lineage>
</organism>
<name>A0A218VWE7_PUNGR</name>
<gene>
    <name evidence="2" type="ORF">CDL15_Pgr014111</name>
</gene>